<evidence type="ECO:0000313" key="8">
    <source>
        <dbReference type="EMBL" id="QOZ70288.1"/>
    </source>
</evidence>
<dbReference type="PROSITE" id="PS51898">
    <property type="entry name" value="TYR_RECOMBINASE"/>
    <property type="match status" value="1"/>
</dbReference>
<dbReference type="Proteomes" id="UP000594015">
    <property type="component" value="Chromosome"/>
</dbReference>
<dbReference type="RefSeq" id="WP_092213583.1">
    <property type="nucleotide sequence ID" value="NZ_CP030050.1"/>
</dbReference>
<evidence type="ECO:0000313" key="9">
    <source>
        <dbReference type="Proteomes" id="UP000594015"/>
    </source>
</evidence>
<dbReference type="GO" id="GO:0015074">
    <property type="term" value="P:DNA integration"/>
    <property type="evidence" value="ECO:0007669"/>
    <property type="project" value="UniProtKB-KW"/>
</dbReference>
<dbReference type="Gene3D" id="1.10.150.130">
    <property type="match status" value="1"/>
</dbReference>
<dbReference type="KEGG" id="barh:WN72_31320"/>
<evidence type="ECO:0000256" key="2">
    <source>
        <dbReference type="ARBA" id="ARBA00022908"/>
    </source>
</evidence>
<keyword evidence="2" id="KW-0229">DNA integration</keyword>
<evidence type="ECO:0000259" key="6">
    <source>
        <dbReference type="PROSITE" id="PS51898"/>
    </source>
</evidence>
<comment type="similarity">
    <text evidence="1">Belongs to the 'phage' integrase family.</text>
</comment>
<dbReference type="InterPro" id="IPR053876">
    <property type="entry name" value="Phage_int_M"/>
</dbReference>
<dbReference type="GO" id="GO:0003677">
    <property type="term" value="F:DNA binding"/>
    <property type="evidence" value="ECO:0007669"/>
    <property type="project" value="UniProtKB-UniRule"/>
</dbReference>
<dbReference type="Pfam" id="PF00589">
    <property type="entry name" value="Phage_integrase"/>
    <property type="match status" value="1"/>
</dbReference>
<dbReference type="InterPro" id="IPR025166">
    <property type="entry name" value="Integrase_DNA_bind_dom"/>
</dbReference>
<dbReference type="Gene3D" id="1.10.443.10">
    <property type="entry name" value="Intergrase catalytic core"/>
    <property type="match status" value="1"/>
</dbReference>
<name>A0AAE7NQS3_9BRAD</name>
<feature type="domain" description="Tyr recombinase" evidence="6">
    <location>
        <begin position="231"/>
        <end position="415"/>
    </location>
</feature>
<dbReference type="Gene3D" id="3.30.160.390">
    <property type="entry name" value="Integrase, DNA-binding domain"/>
    <property type="match status" value="1"/>
</dbReference>
<gene>
    <name evidence="8" type="ORF">WN72_31320</name>
</gene>
<feature type="domain" description="Core-binding (CB)" evidence="7">
    <location>
        <begin position="119"/>
        <end position="200"/>
    </location>
</feature>
<dbReference type="InterPro" id="IPR044068">
    <property type="entry name" value="CB"/>
</dbReference>
<dbReference type="PANTHER" id="PTHR30629">
    <property type="entry name" value="PROPHAGE INTEGRASE"/>
    <property type="match status" value="1"/>
</dbReference>
<dbReference type="PROSITE" id="PS51900">
    <property type="entry name" value="CB"/>
    <property type="match status" value="1"/>
</dbReference>
<dbReference type="CDD" id="cd00801">
    <property type="entry name" value="INT_P4_C"/>
    <property type="match status" value="1"/>
</dbReference>
<sequence length="445" mass="50271">MPKIAKELTALAVSKLKHPKPAKPDVPGSGGDFNAYFAVGGVAGLMLQITPNGGRSWVLRTTMGGKRRNMGLGSYPEVTLEYARNEARKAKASVRDGRDPIVEKKKNKAALIAEQKREMTFDQAMKQWLLKRLPELGSQKNKDALESMLNTYATPELGRLLVNDIAVQDVLRVLTPIWDTKTRTATRLRSEIERVLDWAFVNGHRSGDNPARWRGNLKEVLAKPSQISEVEHHPAVAIDEAPLWFDTLRKQNGAAAKALMFITLNASRSGEVRGMKWSEYDAKTEIWTVPADRIKMEKEHRILLSEEAIAILENQPRLDGVEYVFPSPSNGMLTDMAVSQLMKRMTKPDGSQFCDKRSKQSAVPHGLRSTFRDWVGDRTNYPREMGEVALAHKVGNETERAYSRSDMLEKRRHMMQDWANFLYGKRAQSDNVIDMTTATKKRVKR</sequence>
<organism evidence="8 9">
    <name type="scientific">Bradyrhizobium arachidis</name>
    <dbReference type="NCBI Taxonomy" id="858423"/>
    <lineage>
        <taxon>Bacteria</taxon>
        <taxon>Pseudomonadati</taxon>
        <taxon>Pseudomonadota</taxon>
        <taxon>Alphaproteobacteria</taxon>
        <taxon>Hyphomicrobiales</taxon>
        <taxon>Nitrobacteraceae</taxon>
        <taxon>Bradyrhizobium</taxon>
    </lineage>
</organism>
<dbReference type="EMBL" id="CP030050">
    <property type="protein sequence ID" value="QOZ70288.1"/>
    <property type="molecule type" value="Genomic_DNA"/>
</dbReference>
<dbReference type="InterPro" id="IPR002104">
    <property type="entry name" value="Integrase_catalytic"/>
</dbReference>
<dbReference type="AlphaFoldDB" id="A0AAE7NQS3"/>
<evidence type="ECO:0000256" key="4">
    <source>
        <dbReference type="ARBA" id="ARBA00023172"/>
    </source>
</evidence>
<dbReference type="InterPro" id="IPR038488">
    <property type="entry name" value="Integrase_DNA-bd_sf"/>
</dbReference>
<reference evidence="8 9" key="1">
    <citation type="submission" date="2018-06" db="EMBL/GenBank/DDBJ databases">
        <title>Comparative genomics of Bradyrhizobium nodulating Arachidis hypogaea.</title>
        <authorList>
            <person name="Li Y."/>
        </authorList>
    </citation>
    <scope>NUCLEOTIDE SEQUENCE [LARGE SCALE GENOMIC DNA]</scope>
    <source>
        <strain evidence="8 9">CCBAU 051107</strain>
    </source>
</reference>
<evidence type="ECO:0000256" key="5">
    <source>
        <dbReference type="PROSITE-ProRule" id="PRU01248"/>
    </source>
</evidence>
<dbReference type="GO" id="GO:0006310">
    <property type="term" value="P:DNA recombination"/>
    <property type="evidence" value="ECO:0007669"/>
    <property type="project" value="UniProtKB-KW"/>
</dbReference>
<dbReference type="InterPro" id="IPR010998">
    <property type="entry name" value="Integrase_recombinase_N"/>
</dbReference>
<protein>
    <submittedName>
        <fullName evidence="8">Site-specific integrase</fullName>
    </submittedName>
</protein>
<dbReference type="InterPro" id="IPR011010">
    <property type="entry name" value="DNA_brk_join_enz"/>
</dbReference>
<keyword evidence="3 5" id="KW-0238">DNA-binding</keyword>
<evidence type="ECO:0000256" key="3">
    <source>
        <dbReference type="ARBA" id="ARBA00023125"/>
    </source>
</evidence>
<dbReference type="InterPro" id="IPR050808">
    <property type="entry name" value="Phage_Integrase"/>
</dbReference>
<dbReference type="Pfam" id="PF22022">
    <property type="entry name" value="Phage_int_M"/>
    <property type="match status" value="1"/>
</dbReference>
<dbReference type="PANTHER" id="PTHR30629:SF2">
    <property type="entry name" value="PROPHAGE INTEGRASE INTS-RELATED"/>
    <property type="match status" value="1"/>
</dbReference>
<dbReference type="InterPro" id="IPR013762">
    <property type="entry name" value="Integrase-like_cat_sf"/>
</dbReference>
<dbReference type="Pfam" id="PF13356">
    <property type="entry name" value="Arm-DNA-bind_3"/>
    <property type="match status" value="1"/>
</dbReference>
<keyword evidence="4" id="KW-0233">DNA recombination</keyword>
<proteinExistence type="inferred from homology"/>
<evidence type="ECO:0000259" key="7">
    <source>
        <dbReference type="PROSITE" id="PS51900"/>
    </source>
</evidence>
<evidence type="ECO:0000256" key="1">
    <source>
        <dbReference type="ARBA" id="ARBA00008857"/>
    </source>
</evidence>
<accession>A0AAE7NQS3</accession>
<dbReference type="SUPFAM" id="SSF56349">
    <property type="entry name" value="DNA breaking-rejoining enzymes"/>
    <property type="match status" value="1"/>
</dbReference>